<organism evidence="2 3">
    <name type="scientific">Candidatus Roizmanbacteria bacterium CG_4_10_14_0_2_um_filter_36_35</name>
    <dbReference type="NCBI Taxonomy" id="1974822"/>
    <lineage>
        <taxon>Bacteria</taxon>
        <taxon>Candidatus Roizmaniibacteriota</taxon>
    </lineage>
</organism>
<evidence type="ECO:0000313" key="2">
    <source>
        <dbReference type="EMBL" id="PIZ66806.1"/>
    </source>
</evidence>
<feature type="transmembrane region" description="Helical" evidence="1">
    <location>
        <begin position="271"/>
        <end position="289"/>
    </location>
</feature>
<feature type="non-terminal residue" evidence="2">
    <location>
        <position position="1"/>
    </location>
</feature>
<name>A0A2M7U6Q2_9BACT</name>
<protein>
    <submittedName>
        <fullName evidence="2">Uncharacterized protein</fullName>
    </submittedName>
</protein>
<reference evidence="3" key="1">
    <citation type="submission" date="2017-09" db="EMBL/GenBank/DDBJ databases">
        <title>Depth-based differentiation of microbial function through sediment-hosted aquifers and enrichment of novel symbionts in the deep terrestrial subsurface.</title>
        <authorList>
            <person name="Probst A.J."/>
            <person name="Ladd B."/>
            <person name="Jarett J.K."/>
            <person name="Geller-Mcgrath D.E."/>
            <person name="Sieber C.M.K."/>
            <person name="Emerson J.B."/>
            <person name="Anantharaman K."/>
            <person name="Thomas B.C."/>
            <person name="Malmstrom R."/>
            <person name="Stieglmeier M."/>
            <person name="Klingl A."/>
            <person name="Woyke T."/>
            <person name="Ryan C.M."/>
            <person name="Banfield J.F."/>
        </authorList>
    </citation>
    <scope>NUCLEOTIDE SEQUENCE [LARGE SCALE GENOMIC DNA]</scope>
</reference>
<evidence type="ECO:0000256" key="1">
    <source>
        <dbReference type="SAM" id="Phobius"/>
    </source>
</evidence>
<keyword evidence="1" id="KW-1133">Transmembrane helix</keyword>
<feature type="transmembrane region" description="Helical" evidence="1">
    <location>
        <begin position="296"/>
        <end position="314"/>
    </location>
</feature>
<comment type="caution">
    <text evidence="2">The sequence shown here is derived from an EMBL/GenBank/DDBJ whole genome shotgun (WGS) entry which is preliminary data.</text>
</comment>
<dbReference type="Proteomes" id="UP000230177">
    <property type="component" value="Unassembled WGS sequence"/>
</dbReference>
<dbReference type="EMBL" id="PFOE01000106">
    <property type="protein sequence ID" value="PIZ66806.1"/>
    <property type="molecule type" value="Genomic_DNA"/>
</dbReference>
<dbReference type="AlphaFoldDB" id="A0A2M7U6Q2"/>
<keyword evidence="1" id="KW-0472">Membrane</keyword>
<evidence type="ECO:0000313" key="3">
    <source>
        <dbReference type="Proteomes" id="UP000230177"/>
    </source>
</evidence>
<keyword evidence="1" id="KW-0812">Transmembrane</keyword>
<accession>A0A2M7U6Q2</accession>
<proteinExistence type="predicted"/>
<gene>
    <name evidence="2" type="ORF">COY13_04795</name>
</gene>
<sequence length="345" mass="38846">YFFIIIVLLLIIPLQLLYLYSKNHQLGTVAGITSQEQEVENSVSIGEYHFSLFGYTSPQAEVTFNGQGIYDQTIADNAGYFEFKNRFSPFSPREACLSSKDQFGRISAPVCLASFPTQYNIVIGPVIVPPTISLDKPNYFIGDEVVLTGQSLPDADINLSMFTQTQGGSRKVESRFGNGLGNLKQEDGLSPIQPLFSNFLTRFPLLNLSSIFHIIKPVEAFSFPDLTAKTDAQGNFSLALPSSQAQNYRLFTQVDYQDEPSANSLTLSLKILPIWMIIIKFFGFIWSLLKSRLLEIVILLEIVALITYFFRAFLHPYYLSKNKTIVVYKNHLPVVEQVHPLTIIE</sequence>